<evidence type="ECO:0000256" key="2">
    <source>
        <dbReference type="ARBA" id="ARBA00022723"/>
    </source>
</evidence>
<dbReference type="InterPro" id="IPR027806">
    <property type="entry name" value="HARBI1_dom"/>
</dbReference>
<name>A0AAV6VIY2_9ARAC</name>
<proteinExistence type="predicted"/>
<evidence type="ECO:0000256" key="1">
    <source>
        <dbReference type="ARBA" id="ARBA00001968"/>
    </source>
</evidence>
<evidence type="ECO:0000313" key="5">
    <source>
        <dbReference type="EMBL" id="KAG8196010.1"/>
    </source>
</evidence>
<dbReference type="Proteomes" id="UP000827092">
    <property type="component" value="Unassembled WGS sequence"/>
</dbReference>
<protein>
    <recommendedName>
        <fullName evidence="7">DDE Tnp4 domain-containing protein</fullName>
    </recommendedName>
</protein>
<dbReference type="Pfam" id="PF13359">
    <property type="entry name" value="DDE_Tnp_4"/>
    <property type="match status" value="1"/>
</dbReference>
<dbReference type="EMBL" id="JAFNEN010000075">
    <property type="protein sequence ID" value="KAG8196010.1"/>
    <property type="molecule type" value="Genomic_DNA"/>
</dbReference>
<gene>
    <name evidence="5" type="ORF">JTE90_028980</name>
</gene>
<organism evidence="5 6">
    <name type="scientific">Oedothorax gibbosus</name>
    <dbReference type="NCBI Taxonomy" id="931172"/>
    <lineage>
        <taxon>Eukaryota</taxon>
        <taxon>Metazoa</taxon>
        <taxon>Ecdysozoa</taxon>
        <taxon>Arthropoda</taxon>
        <taxon>Chelicerata</taxon>
        <taxon>Arachnida</taxon>
        <taxon>Araneae</taxon>
        <taxon>Araneomorphae</taxon>
        <taxon>Entelegynae</taxon>
        <taxon>Araneoidea</taxon>
        <taxon>Linyphiidae</taxon>
        <taxon>Erigoninae</taxon>
        <taxon>Oedothorax</taxon>
    </lineage>
</organism>
<comment type="caution">
    <text evidence="5">The sequence shown here is derived from an EMBL/GenBank/DDBJ whole genome shotgun (WGS) entry which is preliminary data.</text>
</comment>
<evidence type="ECO:0000313" key="6">
    <source>
        <dbReference type="Proteomes" id="UP000827092"/>
    </source>
</evidence>
<sequence length="334" mass="37893">MKKVAEYEKMVPAMLKKQKALSVVNENLRSQLLAQDEIHQILNSKKLLEFYIGIQNRDAFNVLLDLCQEEWQPSVETHLEPASQLLLVLMRLRLGLLFKDLAHRFKICYSTASLIFSDWMNILYAVGQTFVMWCTKKSIRRNLPAAFQNPTFKKVRGLIDCTEVFIERPTSLNARAQTYSSYKGHNTVKFLVVTTPAGGISFVSKAWGGRASDKEITANCGLLDLVEPGDVYLVDRGFNCEELFATKGCSLLIPAFTKGKSQLSGEEVIRSRQYSNVRIHVERRIGKLKNYRILSRTLPISVLKHRSDEDICILDKILVVCSALSNLQVSIMKT</sequence>
<feature type="domain" description="DDE Tnp4" evidence="3">
    <location>
        <begin position="159"/>
        <end position="326"/>
    </location>
</feature>
<accession>A0AAV6VIY2</accession>
<dbReference type="InterPro" id="IPR027805">
    <property type="entry name" value="Transposase_HTH_dom"/>
</dbReference>
<dbReference type="AlphaFoldDB" id="A0AAV6VIY2"/>
<evidence type="ECO:0008006" key="7">
    <source>
        <dbReference type="Google" id="ProtNLM"/>
    </source>
</evidence>
<comment type="cofactor">
    <cofactor evidence="1">
        <name>a divalent metal cation</name>
        <dbReference type="ChEBI" id="CHEBI:60240"/>
    </cofactor>
</comment>
<feature type="domain" description="Transposase Helix-turn-helix" evidence="4">
    <location>
        <begin position="78"/>
        <end position="127"/>
    </location>
</feature>
<keyword evidence="2" id="KW-0479">Metal-binding</keyword>
<dbReference type="PANTHER" id="PTHR23080:SF141">
    <property type="entry name" value="TRANSPOSASE HELIX-TURN-HELIX DOMAIN-CONTAINING PROTEIN"/>
    <property type="match status" value="1"/>
</dbReference>
<dbReference type="PANTHER" id="PTHR23080">
    <property type="entry name" value="THAP DOMAIN PROTEIN"/>
    <property type="match status" value="1"/>
</dbReference>
<dbReference type="GO" id="GO:0046872">
    <property type="term" value="F:metal ion binding"/>
    <property type="evidence" value="ECO:0007669"/>
    <property type="project" value="UniProtKB-KW"/>
</dbReference>
<keyword evidence="6" id="KW-1185">Reference proteome</keyword>
<evidence type="ECO:0000259" key="3">
    <source>
        <dbReference type="Pfam" id="PF13359"/>
    </source>
</evidence>
<dbReference type="Pfam" id="PF13613">
    <property type="entry name" value="HTH_Tnp_4"/>
    <property type="match status" value="1"/>
</dbReference>
<reference evidence="5 6" key="1">
    <citation type="journal article" date="2022" name="Nat. Ecol. Evol.">
        <title>A masculinizing supergene underlies an exaggerated male reproductive morph in a spider.</title>
        <authorList>
            <person name="Hendrickx F."/>
            <person name="De Corte Z."/>
            <person name="Sonet G."/>
            <person name="Van Belleghem S.M."/>
            <person name="Kostlbacher S."/>
            <person name="Vangestel C."/>
        </authorList>
    </citation>
    <scope>NUCLEOTIDE SEQUENCE [LARGE SCALE GENOMIC DNA]</scope>
    <source>
        <strain evidence="5">W744_W776</strain>
    </source>
</reference>
<evidence type="ECO:0000259" key="4">
    <source>
        <dbReference type="Pfam" id="PF13613"/>
    </source>
</evidence>